<proteinExistence type="predicted"/>
<keyword evidence="2" id="KW-1185">Reference proteome</keyword>
<reference evidence="1" key="3">
    <citation type="submission" date="2022-06" db="UniProtKB">
        <authorList>
            <consortium name="EnsemblPlants"/>
        </authorList>
    </citation>
    <scope>IDENTIFICATION</scope>
</reference>
<dbReference type="Gramene" id="TuG1812G0300002237.01.T06">
    <property type="protein sequence ID" value="TuG1812G0300002237.01.T06"/>
    <property type="gene ID" value="TuG1812G0300002237.01"/>
</dbReference>
<organism evidence="1 2">
    <name type="scientific">Triticum urartu</name>
    <name type="common">Red wild einkorn</name>
    <name type="synonym">Crithodium urartu</name>
    <dbReference type="NCBI Taxonomy" id="4572"/>
    <lineage>
        <taxon>Eukaryota</taxon>
        <taxon>Viridiplantae</taxon>
        <taxon>Streptophyta</taxon>
        <taxon>Embryophyta</taxon>
        <taxon>Tracheophyta</taxon>
        <taxon>Spermatophyta</taxon>
        <taxon>Magnoliopsida</taxon>
        <taxon>Liliopsida</taxon>
        <taxon>Poales</taxon>
        <taxon>Poaceae</taxon>
        <taxon>BOP clade</taxon>
        <taxon>Pooideae</taxon>
        <taxon>Triticodae</taxon>
        <taxon>Triticeae</taxon>
        <taxon>Triticinae</taxon>
        <taxon>Triticum</taxon>
    </lineage>
</organism>
<reference evidence="2" key="1">
    <citation type="journal article" date="2013" name="Nature">
        <title>Draft genome of the wheat A-genome progenitor Triticum urartu.</title>
        <authorList>
            <person name="Ling H.Q."/>
            <person name="Zhao S."/>
            <person name="Liu D."/>
            <person name="Wang J."/>
            <person name="Sun H."/>
            <person name="Zhang C."/>
            <person name="Fan H."/>
            <person name="Li D."/>
            <person name="Dong L."/>
            <person name="Tao Y."/>
            <person name="Gao C."/>
            <person name="Wu H."/>
            <person name="Li Y."/>
            <person name="Cui Y."/>
            <person name="Guo X."/>
            <person name="Zheng S."/>
            <person name="Wang B."/>
            <person name="Yu K."/>
            <person name="Liang Q."/>
            <person name="Yang W."/>
            <person name="Lou X."/>
            <person name="Chen J."/>
            <person name="Feng M."/>
            <person name="Jian J."/>
            <person name="Zhang X."/>
            <person name="Luo G."/>
            <person name="Jiang Y."/>
            <person name="Liu J."/>
            <person name="Wang Z."/>
            <person name="Sha Y."/>
            <person name="Zhang B."/>
            <person name="Wu H."/>
            <person name="Tang D."/>
            <person name="Shen Q."/>
            <person name="Xue P."/>
            <person name="Zou S."/>
            <person name="Wang X."/>
            <person name="Liu X."/>
            <person name="Wang F."/>
            <person name="Yang Y."/>
            <person name="An X."/>
            <person name="Dong Z."/>
            <person name="Zhang K."/>
            <person name="Zhang X."/>
            <person name="Luo M.C."/>
            <person name="Dvorak J."/>
            <person name="Tong Y."/>
            <person name="Wang J."/>
            <person name="Yang H."/>
            <person name="Li Z."/>
            <person name="Wang D."/>
            <person name="Zhang A."/>
            <person name="Wang J."/>
        </authorList>
    </citation>
    <scope>NUCLEOTIDE SEQUENCE</scope>
    <source>
        <strain evidence="2">cv. G1812</strain>
    </source>
</reference>
<dbReference type="Proteomes" id="UP000015106">
    <property type="component" value="Chromosome 3"/>
</dbReference>
<name>A0A8R7PSM7_TRIUA</name>
<evidence type="ECO:0000313" key="1">
    <source>
        <dbReference type="EnsemblPlants" id="TuG1812G0300002237.01.T06"/>
    </source>
</evidence>
<accession>A0A8R7PSM7</accession>
<evidence type="ECO:0000313" key="2">
    <source>
        <dbReference type="Proteomes" id="UP000015106"/>
    </source>
</evidence>
<protein>
    <submittedName>
        <fullName evidence="1">Uncharacterized protein</fullName>
    </submittedName>
</protein>
<sequence length="103" mass="10754">MTPATSTALTPTCKVTPRSFPDIISEYLGAESALPYLSPYMCGENLLVGANFVSAGIGILNDTGVQFASSTRAHAHMLESGEHHQDRAAVAKLPRLPAEAGGV</sequence>
<dbReference type="AlphaFoldDB" id="A0A8R7PSM7"/>
<reference evidence="1" key="2">
    <citation type="submission" date="2018-03" db="EMBL/GenBank/DDBJ databases">
        <title>The Triticum urartu genome reveals the dynamic nature of wheat genome evolution.</title>
        <authorList>
            <person name="Ling H."/>
            <person name="Ma B."/>
            <person name="Shi X."/>
            <person name="Liu H."/>
            <person name="Dong L."/>
            <person name="Sun H."/>
            <person name="Cao Y."/>
            <person name="Gao Q."/>
            <person name="Zheng S."/>
            <person name="Li Y."/>
            <person name="Yu Y."/>
            <person name="Du H."/>
            <person name="Qi M."/>
            <person name="Li Y."/>
            <person name="Yu H."/>
            <person name="Cui Y."/>
            <person name="Wang N."/>
            <person name="Chen C."/>
            <person name="Wu H."/>
            <person name="Zhao Y."/>
            <person name="Zhang J."/>
            <person name="Li Y."/>
            <person name="Zhou W."/>
            <person name="Zhang B."/>
            <person name="Hu W."/>
            <person name="Eijk M."/>
            <person name="Tang J."/>
            <person name="Witsenboer H."/>
            <person name="Zhao S."/>
            <person name="Li Z."/>
            <person name="Zhang A."/>
            <person name="Wang D."/>
            <person name="Liang C."/>
        </authorList>
    </citation>
    <scope>NUCLEOTIDE SEQUENCE [LARGE SCALE GENOMIC DNA]</scope>
    <source>
        <strain evidence="1">cv. G1812</strain>
    </source>
</reference>
<dbReference type="EnsemblPlants" id="TuG1812G0300002237.01.T06">
    <property type="protein sequence ID" value="TuG1812G0300002237.01.T06"/>
    <property type="gene ID" value="TuG1812G0300002237.01"/>
</dbReference>